<evidence type="ECO:0000256" key="4">
    <source>
        <dbReference type="ARBA" id="ARBA00070796"/>
    </source>
</evidence>
<dbReference type="InterPro" id="IPR011032">
    <property type="entry name" value="GroES-like_sf"/>
</dbReference>
<dbReference type="Pfam" id="PF08240">
    <property type="entry name" value="ADH_N"/>
    <property type="match status" value="1"/>
</dbReference>
<protein>
    <recommendedName>
        <fullName evidence="4">Probable quinone oxidoreductase</fullName>
    </recommendedName>
    <alternativeName>
        <fullName evidence="3">NADPH:quinone reductase</fullName>
    </alternativeName>
</protein>
<dbReference type="RefSeq" id="XP_040698408.1">
    <property type="nucleotide sequence ID" value="XM_040843559.1"/>
</dbReference>
<dbReference type="GO" id="GO:0003960">
    <property type="term" value="F:quinone reductase (NADPH) activity"/>
    <property type="evidence" value="ECO:0007669"/>
    <property type="project" value="InterPro"/>
</dbReference>
<organism evidence="6 7">
    <name type="scientific">Aspergillus sydowii CBS 593.65</name>
    <dbReference type="NCBI Taxonomy" id="1036612"/>
    <lineage>
        <taxon>Eukaryota</taxon>
        <taxon>Fungi</taxon>
        <taxon>Dikarya</taxon>
        <taxon>Ascomycota</taxon>
        <taxon>Pezizomycotina</taxon>
        <taxon>Eurotiomycetes</taxon>
        <taxon>Eurotiomycetidae</taxon>
        <taxon>Eurotiales</taxon>
        <taxon>Aspergillaceae</taxon>
        <taxon>Aspergillus</taxon>
        <taxon>Aspergillus subgen. Nidulantes</taxon>
    </lineage>
</organism>
<dbReference type="PANTHER" id="PTHR48106:SF13">
    <property type="entry name" value="QUINONE OXIDOREDUCTASE-RELATED"/>
    <property type="match status" value="1"/>
</dbReference>
<accession>A0A1L9T583</accession>
<dbReference type="Proteomes" id="UP000184356">
    <property type="component" value="Unassembled WGS sequence"/>
</dbReference>
<dbReference type="InterPro" id="IPR047618">
    <property type="entry name" value="QOR-like"/>
</dbReference>
<dbReference type="Gene3D" id="3.90.180.10">
    <property type="entry name" value="Medium-chain alcohol dehydrogenases, catalytic domain"/>
    <property type="match status" value="1"/>
</dbReference>
<dbReference type="CDD" id="cd05286">
    <property type="entry name" value="QOR2"/>
    <property type="match status" value="1"/>
</dbReference>
<evidence type="ECO:0000256" key="3">
    <source>
        <dbReference type="ARBA" id="ARBA00043088"/>
    </source>
</evidence>
<keyword evidence="7" id="KW-1185">Reference proteome</keyword>
<dbReference type="GO" id="GO:0070402">
    <property type="term" value="F:NADPH binding"/>
    <property type="evidence" value="ECO:0007669"/>
    <property type="project" value="TreeGrafter"/>
</dbReference>
<dbReference type="InterPro" id="IPR002364">
    <property type="entry name" value="Quin_OxRdtase/zeta-crystal_CS"/>
</dbReference>
<dbReference type="STRING" id="1036612.A0A1L9T583"/>
<dbReference type="OrthoDB" id="191139at2759"/>
<dbReference type="InterPro" id="IPR013149">
    <property type="entry name" value="ADH-like_C"/>
</dbReference>
<dbReference type="InterPro" id="IPR036291">
    <property type="entry name" value="NAD(P)-bd_dom_sf"/>
</dbReference>
<sequence>MKAVRFHKTGASSSVLKLENNIPTPTPKPTEVLIKLHYAGVNFIDTYQRSGLYPISLPAVSGREGAGTIIQIGSDSTHHGFKVGDRVAAFCQGTMAEYVAAPATAVVKLPQSISTKTGAAVLLQGLTAWTLVKDAHAVERGQVVLVQAAAGGTGGLLVQMAKYLGAVVIGTVSTSGKAAIAKGLGADHVIIYKEQDVLAEVMRLTEGKGVHAVFSGIGQATFTADLAATCRKGTLVSYGNSSGPVAGLSVLELSKKNVKLVRPTLANYIAEPEEFEERTGQLLSLVADGIVTVPLRGEYGLDGVGAAQDDLTAQRTTGKLVVKIA</sequence>
<dbReference type="GO" id="GO:0008270">
    <property type="term" value="F:zinc ion binding"/>
    <property type="evidence" value="ECO:0007669"/>
    <property type="project" value="InterPro"/>
</dbReference>
<evidence type="ECO:0000313" key="6">
    <source>
        <dbReference type="EMBL" id="OJJ54602.1"/>
    </source>
</evidence>
<evidence type="ECO:0000313" key="7">
    <source>
        <dbReference type="Proteomes" id="UP000184356"/>
    </source>
</evidence>
<keyword evidence="2" id="KW-0560">Oxidoreductase</keyword>
<proteinExistence type="predicted"/>
<dbReference type="FunFam" id="3.40.50.720:FF:000053">
    <property type="entry name" value="Quinone oxidoreductase 1"/>
    <property type="match status" value="1"/>
</dbReference>
<dbReference type="GeneID" id="63759632"/>
<gene>
    <name evidence="6" type="ORF">ASPSYDRAFT_185450</name>
</gene>
<evidence type="ECO:0000256" key="1">
    <source>
        <dbReference type="ARBA" id="ARBA00022857"/>
    </source>
</evidence>
<reference evidence="7" key="1">
    <citation type="journal article" date="2017" name="Genome Biol.">
        <title>Comparative genomics reveals high biological diversity and specific adaptations in the industrially and medically important fungal genus Aspergillus.</title>
        <authorList>
            <person name="de Vries R.P."/>
            <person name="Riley R."/>
            <person name="Wiebenga A."/>
            <person name="Aguilar-Osorio G."/>
            <person name="Amillis S."/>
            <person name="Uchima C.A."/>
            <person name="Anderluh G."/>
            <person name="Asadollahi M."/>
            <person name="Askin M."/>
            <person name="Barry K."/>
            <person name="Battaglia E."/>
            <person name="Bayram O."/>
            <person name="Benocci T."/>
            <person name="Braus-Stromeyer S.A."/>
            <person name="Caldana C."/>
            <person name="Canovas D."/>
            <person name="Cerqueira G.C."/>
            <person name="Chen F."/>
            <person name="Chen W."/>
            <person name="Choi C."/>
            <person name="Clum A."/>
            <person name="Dos Santos R.A."/>
            <person name="Damasio A.R."/>
            <person name="Diallinas G."/>
            <person name="Emri T."/>
            <person name="Fekete E."/>
            <person name="Flipphi M."/>
            <person name="Freyberg S."/>
            <person name="Gallo A."/>
            <person name="Gournas C."/>
            <person name="Habgood R."/>
            <person name="Hainaut M."/>
            <person name="Harispe M.L."/>
            <person name="Henrissat B."/>
            <person name="Hilden K.S."/>
            <person name="Hope R."/>
            <person name="Hossain A."/>
            <person name="Karabika E."/>
            <person name="Karaffa L."/>
            <person name="Karanyi Z."/>
            <person name="Krasevec N."/>
            <person name="Kuo A."/>
            <person name="Kusch H."/>
            <person name="LaButti K."/>
            <person name="Lagendijk E.L."/>
            <person name="Lapidus A."/>
            <person name="Levasseur A."/>
            <person name="Lindquist E."/>
            <person name="Lipzen A."/>
            <person name="Logrieco A.F."/>
            <person name="MacCabe A."/>
            <person name="Maekelae M.R."/>
            <person name="Malavazi I."/>
            <person name="Melin P."/>
            <person name="Meyer V."/>
            <person name="Mielnichuk N."/>
            <person name="Miskei M."/>
            <person name="Molnar A.P."/>
            <person name="Mule G."/>
            <person name="Ngan C.Y."/>
            <person name="Orejas M."/>
            <person name="Orosz E."/>
            <person name="Ouedraogo J.P."/>
            <person name="Overkamp K.M."/>
            <person name="Park H.-S."/>
            <person name="Perrone G."/>
            <person name="Piumi F."/>
            <person name="Punt P.J."/>
            <person name="Ram A.F."/>
            <person name="Ramon A."/>
            <person name="Rauscher S."/>
            <person name="Record E."/>
            <person name="Riano-Pachon D.M."/>
            <person name="Robert V."/>
            <person name="Roehrig J."/>
            <person name="Ruller R."/>
            <person name="Salamov A."/>
            <person name="Salih N.S."/>
            <person name="Samson R.A."/>
            <person name="Sandor E."/>
            <person name="Sanguinetti M."/>
            <person name="Schuetze T."/>
            <person name="Sepcic K."/>
            <person name="Shelest E."/>
            <person name="Sherlock G."/>
            <person name="Sophianopoulou V."/>
            <person name="Squina F.M."/>
            <person name="Sun H."/>
            <person name="Susca A."/>
            <person name="Todd R.B."/>
            <person name="Tsang A."/>
            <person name="Unkles S.E."/>
            <person name="van de Wiele N."/>
            <person name="van Rossen-Uffink D."/>
            <person name="Oliveira J.V."/>
            <person name="Vesth T.C."/>
            <person name="Visser J."/>
            <person name="Yu J.-H."/>
            <person name="Zhou M."/>
            <person name="Andersen M.R."/>
            <person name="Archer D.B."/>
            <person name="Baker S.E."/>
            <person name="Benoit I."/>
            <person name="Brakhage A.A."/>
            <person name="Braus G.H."/>
            <person name="Fischer R."/>
            <person name="Frisvad J.C."/>
            <person name="Goldman G.H."/>
            <person name="Houbraken J."/>
            <person name="Oakley B."/>
            <person name="Pocsi I."/>
            <person name="Scazzocchio C."/>
            <person name="Seiboth B."/>
            <person name="vanKuyk P.A."/>
            <person name="Wortman J."/>
            <person name="Dyer P.S."/>
            <person name="Grigoriev I.V."/>
        </authorList>
    </citation>
    <scope>NUCLEOTIDE SEQUENCE [LARGE SCALE GENOMIC DNA]</scope>
    <source>
        <strain evidence="7">CBS 593.65</strain>
    </source>
</reference>
<dbReference type="Pfam" id="PF00107">
    <property type="entry name" value="ADH_zinc_N"/>
    <property type="match status" value="1"/>
</dbReference>
<evidence type="ECO:0000256" key="2">
    <source>
        <dbReference type="ARBA" id="ARBA00023002"/>
    </source>
</evidence>
<name>A0A1L9T583_9EURO</name>
<keyword evidence="1" id="KW-0521">NADP</keyword>
<dbReference type="GO" id="GO:0005829">
    <property type="term" value="C:cytosol"/>
    <property type="evidence" value="ECO:0007669"/>
    <property type="project" value="TreeGrafter"/>
</dbReference>
<evidence type="ECO:0000259" key="5">
    <source>
        <dbReference type="SMART" id="SM00829"/>
    </source>
</evidence>
<dbReference type="SMART" id="SM00829">
    <property type="entry name" value="PKS_ER"/>
    <property type="match status" value="1"/>
</dbReference>
<dbReference type="SUPFAM" id="SSF50129">
    <property type="entry name" value="GroES-like"/>
    <property type="match status" value="1"/>
</dbReference>
<dbReference type="EMBL" id="KV878594">
    <property type="protein sequence ID" value="OJJ54602.1"/>
    <property type="molecule type" value="Genomic_DNA"/>
</dbReference>
<dbReference type="GO" id="GO:0035925">
    <property type="term" value="F:mRNA 3'-UTR AU-rich region binding"/>
    <property type="evidence" value="ECO:0007669"/>
    <property type="project" value="TreeGrafter"/>
</dbReference>
<dbReference type="SUPFAM" id="SSF51735">
    <property type="entry name" value="NAD(P)-binding Rossmann-fold domains"/>
    <property type="match status" value="1"/>
</dbReference>
<dbReference type="Gene3D" id="3.40.50.720">
    <property type="entry name" value="NAD(P)-binding Rossmann-like Domain"/>
    <property type="match status" value="1"/>
</dbReference>
<dbReference type="InterPro" id="IPR020843">
    <property type="entry name" value="ER"/>
</dbReference>
<dbReference type="AlphaFoldDB" id="A0A1L9T583"/>
<dbReference type="PANTHER" id="PTHR48106">
    <property type="entry name" value="QUINONE OXIDOREDUCTASE PIG3-RELATED"/>
    <property type="match status" value="1"/>
</dbReference>
<dbReference type="InterPro" id="IPR013154">
    <property type="entry name" value="ADH-like_N"/>
</dbReference>
<dbReference type="VEuPathDB" id="FungiDB:ASPSYDRAFT_185450"/>
<feature type="domain" description="Enoyl reductase (ER)" evidence="5">
    <location>
        <begin position="10"/>
        <end position="322"/>
    </location>
</feature>
<dbReference type="PROSITE" id="PS01162">
    <property type="entry name" value="QOR_ZETA_CRYSTAL"/>
    <property type="match status" value="1"/>
</dbReference>